<keyword evidence="5 6" id="KW-0694">RNA-binding</keyword>
<sequence>MQAIYRLKKNASFQYIYRNGTEVSGELMTMLFVKARGVKLGVSVSKKVGKSVKRSLVKRRINNAFSCFIPQLKGEYNYVLVAREGIADRDFWEIKSAVEALLKRAGHLSEGKV</sequence>
<dbReference type="PANTHER" id="PTHR33992:SF1">
    <property type="entry name" value="RIBONUCLEASE P PROTEIN COMPONENT"/>
    <property type="match status" value="1"/>
</dbReference>
<keyword evidence="3 6" id="KW-0255">Endonuclease</keyword>
<dbReference type="Proteomes" id="UP000824094">
    <property type="component" value="Unassembled WGS sequence"/>
</dbReference>
<evidence type="ECO:0000256" key="5">
    <source>
        <dbReference type="ARBA" id="ARBA00022884"/>
    </source>
</evidence>
<comment type="caution">
    <text evidence="8">The sequence shown here is derived from an EMBL/GenBank/DDBJ whole genome shotgun (WGS) entry which is preliminary data.</text>
</comment>
<proteinExistence type="inferred from homology"/>
<reference evidence="8" key="2">
    <citation type="journal article" date="2021" name="PeerJ">
        <title>Extensive microbial diversity within the chicken gut microbiome revealed by metagenomics and culture.</title>
        <authorList>
            <person name="Gilroy R."/>
            <person name="Ravi A."/>
            <person name="Getino M."/>
            <person name="Pursley I."/>
            <person name="Horton D.L."/>
            <person name="Alikhan N.F."/>
            <person name="Baker D."/>
            <person name="Gharbi K."/>
            <person name="Hall N."/>
            <person name="Watson M."/>
            <person name="Adriaenssens E.M."/>
            <person name="Foster-Nyarko E."/>
            <person name="Jarju S."/>
            <person name="Secka A."/>
            <person name="Antonio M."/>
            <person name="Oren A."/>
            <person name="Chaudhuri R.R."/>
            <person name="La Ragione R."/>
            <person name="Hildebrand F."/>
            <person name="Pallen M.J."/>
        </authorList>
    </citation>
    <scope>NUCLEOTIDE SEQUENCE</scope>
    <source>
        <strain evidence="8">18911</strain>
    </source>
</reference>
<gene>
    <name evidence="6 8" type="primary">rnpA</name>
    <name evidence="8" type="ORF">IAB05_01120</name>
</gene>
<name>A0A9D1MGP4_9FIRM</name>
<evidence type="ECO:0000256" key="1">
    <source>
        <dbReference type="ARBA" id="ARBA00022694"/>
    </source>
</evidence>
<comment type="subunit">
    <text evidence="6">Consists of a catalytic RNA component (M1 or rnpB) and a protein subunit.</text>
</comment>
<evidence type="ECO:0000256" key="3">
    <source>
        <dbReference type="ARBA" id="ARBA00022759"/>
    </source>
</evidence>
<dbReference type="GO" id="GO:0000049">
    <property type="term" value="F:tRNA binding"/>
    <property type="evidence" value="ECO:0007669"/>
    <property type="project" value="UniProtKB-UniRule"/>
</dbReference>
<dbReference type="SUPFAM" id="SSF54211">
    <property type="entry name" value="Ribosomal protein S5 domain 2-like"/>
    <property type="match status" value="1"/>
</dbReference>
<reference evidence="8" key="1">
    <citation type="submission" date="2020-10" db="EMBL/GenBank/DDBJ databases">
        <authorList>
            <person name="Gilroy R."/>
        </authorList>
    </citation>
    <scope>NUCLEOTIDE SEQUENCE</scope>
    <source>
        <strain evidence="8">18911</strain>
    </source>
</reference>
<dbReference type="GO" id="GO:0004526">
    <property type="term" value="F:ribonuclease P activity"/>
    <property type="evidence" value="ECO:0007669"/>
    <property type="project" value="UniProtKB-UniRule"/>
</dbReference>
<dbReference type="Pfam" id="PF00825">
    <property type="entry name" value="Ribonuclease_P"/>
    <property type="match status" value="1"/>
</dbReference>
<dbReference type="GO" id="GO:0042781">
    <property type="term" value="F:3'-tRNA processing endoribonuclease activity"/>
    <property type="evidence" value="ECO:0007669"/>
    <property type="project" value="TreeGrafter"/>
</dbReference>
<protein>
    <recommendedName>
        <fullName evidence="6 7">Ribonuclease P protein component</fullName>
        <shortName evidence="6">RNase P protein</shortName>
        <shortName evidence="6">RNaseP protein</shortName>
        <ecNumber evidence="6 7">3.1.26.5</ecNumber>
    </recommendedName>
    <alternativeName>
        <fullName evidence="6">Protein C5</fullName>
    </alternativeName>
</protein>
<comment type="function">
    <text evidence="6">RNaseP catalyzes the removal of the 5'-leader sequence from pre-tRNA to produce the mature 5'-terminus. It can also cleave other RNA substrates such as 4.5S RNA. The protein component plays an auxiliary but essential role in vivo by binding to the 5'-leader sequence and broadening the substrate specificity of the ribozyme.</text>
</comment>
<dbReference type="InterPro" id="IPR020568">
    <property type="entry name" value="Ribosomal_Su5_D2-typ_SF"/>
</dbReference>
<evidence type="ECO:0000313" key="8">
    <source>
        <dbReference type="EMBL" id="HIU59972.1"/>
    </source>
</evidence>
<dbReference type="Gene3D" id="3.30.230.10">
    <property type="match status" value="1"/>
</dbReference>
<dbReference type="EMBL" id="DVNF01000038">
    <property type="protein sequence ID" value="HIU59972.1"/>
    <property type="molecule type" value="Genomic_DNA"/>
</dbReference>
<keyword evidence="2 6" id="KW-0540">Nuclease</keyword>
<evidence type="ECO:0000256" key="7">
    <source>
        <dbReference type="NCBIfam" id="TIGR00188"/>
    </source>
</evidence>
<dbReference type="GO" id="GO:0001682">
    <property type="term" value="P:tRNA 5'-leader removal"/>
    <property type="evidence" value="ECO:0007669"/>
    <property type="project" value="UniProtKB-UniRule"/>
</dbReference>
<dbReference type="GO" id="GO:0030677">
    <property type="term" value="C:ribonuclease P complex"/>
    <property type="evidence" value="ECO:0007669"/>
    <property type="project" value="TreeGrafter"/>
</dbReference>
<evidence type="ECO:0000256" key="2">
    <source>
        <dbReference type="ARBA" id="ARBA00022722"/>
    </source>
</evidence>
<keyword evidence="4 6" id="KW-0378">Hydrolase</keyword>
<dbReference type="InterPro" id="IPR014721">
    <property type="entry name" value="Ribsml_uS5_D2-typ_fold_subgr"/>
</dbReference>
<dbReference type="InterPro" id="IPR000100">
    <property type="entry name" value="RNase_P"/>
</dbReference>
<dbReference type="HAMAP" id="MF_00227">
    <property type="entry name" value="RNase_P"/>
    <property type="match status" value="1"/>
</dbReference>
<comment type="similarity">
    <text evidence="6">Belongs to the RnpA family.</text>
</comment>
<dbReference type="PANTHER" id="PTHR33992">
    <property type="entry name" value="RIBONUCLEASE P PROTEIN COMPONENT"/>
    <property type="match status" value="1"/>
</dbReference>
<dbReference type="EC" id="3.1.26.5" evidence="6 7"/>
<dbReference type="AlphaFoldDB" id="A0A9D1MGP4"/>
<organism evidence="8 9">
    <name type="scientific">Candidatus Stercoripulliclostridium merdigallinarum</name>
    <dbReference type="NCBI Taxonomy" id="2840951"/>
    <lineage>
        <taxon>Bacteria</taxon>
        <taxon>Bacillati</taxon>
        <taxon>Bacillota</taxon>
        <taxon>Clostridia</taxon>
        <taxon>Eubacteriales</taxon>
        <taxon>Candidatus Stercoripulliclostridium</taxon>
    </lineage>
</organism>
<evidence type="ECO:0000256" key="4">
    <source>
        <dbReference type="ARBA" id="ARBA00022801"/>
    </source>
</evidence>
<keyword evidence="1 6" id="KW-0819">tRNA processing</keyword>
<accession>A0A9D1MGP4</accession>
<evidence type="ECO:0000256" key="6">
    <source>
        <dbReference type="HAMAP-Rule" id="MF_00227"/>
    </source>
</evidence>
<evidence type="ECO:0000313" key="9">
    <source>
        <dbReference type="Proteomes" id="UP000824094"/>
    </source>
</evidence>
<comment type="catalytic activity">
    <reaction evidence="6">
        <text>Endonucleolytic cleavage of RNA, removing 5'-extranucleotides from tRNA precursor.</text>
        <dbReference type="EC" id="3.1.26.5"/>
    </reaction>
</comment>
<dbReference type="NCBIfam" id="TIGR00188">
    <property type="entry name" value="rnpA"/>
    <property type="match status" value="1"/>
</dbReference>